<organism evidence="2 3">
    <name type="scientific">Aphis craccivora</name>
    <name type="common">Cowpea aphid</name>
    <dbReference type="NCBI Taxonomy" id="307492"/>
    <lineage>
        <taxon>Eukaryota</taxon>
        <taxon>Metazoa</taxon>
        <taxon>Ecdysozoa</taxon>
        <taxon>Arthropoda</taxon>
        <taxon>Hexapoda</taxon>
        <taxon>Insecta</taxon>
        <taxon>Pterygota</taxon>
        <taxon>Neoptera</taxon>
        <taxon>Paraneoptera</taxon>
        <taxon>Hemiptera</taxon>
        <taxon>Sternorrhyncha</taxon>
        <taxon>Aphidomorpha</taxon>
        <taxon>Aphidoidea</taxon>
        <taxon>Aphididae</taxon>
        <taxon>Aphidini</taxon>
        <taxon>Aphis</taxon>
        <taxon>Aphis</taxon>
    </lineage>
</organism>
<dbReference type="PANTHER" id="PTHR47331:SF5">
    <property type="entry name" value="RIBONUCLEASE H"/>
    <property type="match status" value="1"/>
</dbReference>
<dbReference type="Proteomes" id="UP000478052">
    <property type="component" value="Unassembled WGS sequence"/>
</dbReference>
<gene>
    <name evidence="2" type="ORF">FWK35_00038627</name>
</gene>
<sequence length="618" mass="69038">MVLDEDNEKQVILLRKKRGVVKASLTRLRKFVNEFDHNEQSISLLEFRQEELPNINKKFDAVQCEIELITEDPEKEDEERASFERNYFEARSQLQEIINTQSSSSTVGPNASFGSSNNTNRVRLAPIPLPTFNGDIENWEAFYDVFRALVHNDEGLTSAQKLYYLRSCLSGPALDIVSSIPMVDGNYEVFTERLKQRYDNRSLVIQTHIRALLDAPHVEIPTVEALQLLHSHVGCHVAALKALSQPVESWDAWLVTIVLRCLDNNTVHEWQLRQEDSQLPKYTDIERFLARRCIAFENSNSEIQSRSHSQPMSSVHHQSSSRQRRSEKTTKIAFVATGNGQNARCPCCTGVHRIYACDKFKELSVNDRLSIVRDTHLCFNCLSAYHTTKTCKSNGSCGECGLKHNTLLHFAQRVSNDHKINNTNEGESSSAGALSTTSLSTRNRYAFLATAQVIVKDKNGMEFNCRAVLDSGAQVNFISKRLQNILKLSGERVALPVSGIGSTRTQSTTRVDIKVSSRVSPFQASISCYVLPSIVNTLSASIRPSGGWGITNSILAQLADPQFDQAGTIDMLMGAGIFFELLESERIQLQTGNLSLQSTKLGWIMTGELNVNCLVSVG</sequence>
<dbReference type="Pfam" id="PF03564">
    <property type="entry name" value="DUF1759"/>
    <property type="match status" value="1"/>
</dbReference>
<dbReference type="InterPro" id="IPR021109">
    <property type="entry name" value="Peptidase_aspartic_dom_sf"/>
</dbReference>
<dbReference type="EMBL" id="VUJU01014519">
    <property type="protein sequence ID" value="KAF0701895.1"/>
    <property type="molecule type" value="Genomic_DNA"/>
</dbReference>
<comment type="caution">
    <text evidence="2">The sequence shown here is derived from an EMBL/GenBank/DDBJ whole genome shotgun (WGS) entry which is preliminary data.</text>
</comment>
<accession>A0A6G0VMJ9</accession>
<dbReference type="AlphaFoldDB" id="A0A6G0VMJ9"/>
<dbReference type="Gene3D" id="2.40.70.10">
    <property type="entry name" value="Acid Proteases"/>
    <property type="match status" value="1"/>
</dbReference>
<evidence type="ECO:0000256" key="1">
    <source>
        <dbReference type="SAM" id="MobiDB-lite"/>
    </source>
</evidence>
<dbReference type="InterPro" id="IPR005312">
    <property type="entry name" value="DUF1759"/>
</dbReference>
<keyword evidence="3" id="KW-1185">Reference proteome</keyword>
<dbReference type="PANTHER" id="PTHR47331">
    <property type="entry name" value="PHD-TYPE DOMAIN-CONTAINING PROTEIN"/>
    <property type="match status" value="1"/>
</dbReference>
<dbReference type="OrthoDB" id="6627704at2759"/>
<evidence type="ECO:0000313" key="2">
    <source>
        <dbReference type="EMBL" id="KAF0701895.1"/>
    </source>
</evidence>
<reference evidence="2 3" key="1">
    <citation type="submission" date="2019-08" db="EMBL/GenBank/DDBJ databases">
        <title>Whole genome of Aphis craccivora.</title>
        <authorList>
            <person name="Voronova N.V."/>
            <person name="Shulinski R.S."/>
            <person name="Bandarenka Y.V."/>
            <person name="Zhorov D.G."/>
            <person name="Warner D."/>
        </authorList>
    </citation>
    <scope>NUCLEOTIDE SEQUENCE [LARGE SCALE GENOMIC DNA]</scope>
    <source>
        <strain evidence="2">180601</strain>
        <tissue evidence="2">Whole Body</tissue>
    </source>
</reference>
<feature type="region of interest" description="Disordered" evidence="1">
    <location>
        <begin position="303"/>
        <end position="328"/>
    </location>
</feature>
<evidence type="ECO:0000313" key="3">
    <source>
        <dbReference type="Proteomes" id="UP000478052"/>
    </source>
</evidence>
<feature type="compositionally biased region" description="Low complexity" evidence="1">
    <location>
        <begin position="307"/>
        <end position="321"/>
    </location>
</feature>
<name>A0A6G0VMJ9_APHCR</name>
<proteinExistence type="predicted"/>
<feature type="non-terminal residue" evidence="2">
    <location>
        <position position="618"/>
    </location>
</feature>
<protein>
    <submittedName>
        <fullName evidence="2">DUF1758 domain-containing protein</fullName>
    </submittedName>
</protein>